<dbReference type="InterPro" id="IPR009875">
    <property type="entry name" value="PilZ_domain"/>
</dbReference>
<dbReference type="OrthoDB" id="44732at2"/>
<dbReference type="KEGG" id="fng:JM64_01385"/>
<evidence type="ECO:0000313" key="3">
    <source>
        <dbReference type="Proteomes" id="UP000077096"/>
    </source>
</evidence>
<dbReference type="GO" id="GO:0035438">
    <property type="term" value="F:cyclic-di-GMP binding"/>
    <property type="evidence" value="ECO:0007669"/>
    <property type="project" value="InterPro"/>
</dbReference>
<dbReference type="EMBL" id="CP011393">
    <property type="protein sequence ID" value="ANE40814.1"/>
    <property type="molecule type" value="Genomic_DNA"/>
</dbReference>
<gene>
    <name evidence="2" type="ORF">JM64_01385</name>
</gene>
<protein>
    <submittedName>
        <fullName evidence="2">Pilus assembly protein PilZ</fullName>
    </submittedName>
</protein>
<dbReference type="PATRIC" id="fig|93466.3.peg.316"/>
<sequence length="185" mass="21043">MTLEEYVNANLSGAVLRGFSKDGELLVKLKELKGKSIKVSFLSFASVPEVLRVDIPIEGFVLSVIVKLSSHEEGIYEYVALEKAGILQRRSKPRYAAFEPCSIYGFNSLIIDVSENGCQVISEFKPRVRENVELKFKGNDEKTLEGNVMWSVEEEECYRYGIYIPNPEAFWMKLVEKYKTIGEVI</sequence>
<proteinExistence type="predicted"/>
<feature type="domain" description="PilZ" evidence="1">
    <location>
        <begin position="88"/>
        <end position="163"/>
    </location>
</feature>
<name>A0A172T1I1_FERPE</name>
<dbReference type="AlphaFoldDB" id="A0A172T1I1"/>
<dbReference type="Pfam" id="PF07238">
    <property type="entry name" value="PilZ"/>
    <property type="match status" value="1"/>
</dbReference>
<dbReference type="Proteomes" id="UP000077096">
    <property type="component" value="Chromosome"/>
</dbReference>
<organism evidence="2 3">
    <name type="scientific">Fervidobacterium pennivorans</name>
    <dbReference type="NCBI Taxonomy" id="93466"/>
    <lineage>
        <taxon>Bacteria</taxon>
        <taxon>Thermotogati</taxon>
        <taxon>Thermotogota</taxon>
        <taxon>Thermotogae</taxon>
        <taxon>Thermotogales</taxon>
        <taxon>Fervidobacteriaceae</taxon>
        <taxon>Fervidobacterium</taxon>
    </lineage>
</organism>
<dbReference type="Gene3D" id="2.40.10.220">
    <property type="entry name" value="predicted glycosyltransferase like domains"/>
    <property type="match status" value="1"/>
</dbReference>
<evidence type="ECO:0000259" key="1">
    <source>
        <dbReference type="Pfam" id="PF07238"/>
    </source>
</evidence>
<evidence type="ECO:0000313" key="2">
    <source>
        <dbReference type="EMBL" id="ANE40814.1"/>
    </source>
</evidence>
<accession>A0A172T1I1</accession>
<reference evidence="2 3" key="1">
    <citation type="submission" date="2014-08" db="EMBL/GenBank/DDBJ databases">
        <title>Fervidobacterium pennivorans DYC genome.</title>
        <authorList>
            <person name="Wushke S."/>
        </authorList>
    </citation>
    <scope>NUCLEOTIDE SEQUENCE [LARGE SCALE GENOMIC DNA]</scope>
    <source>
        <strain evidence="2 3">DYC</strain>
    </source>
</reference>